<comment type="caution">
    <text evidence="8">The sequence shown here is derived from an EMBL/GenBank/DDBJ whole genome shotgun (WGS) entry which is preliminary data.</text>
</comment>
<dbReference type="PROSITE" id="PS00211">
    <property type="entry name" value="ABC_TRANSPORTER_1"/>
    <property type="match status" value="1"/>
</dbReference>
<keyword evidence="9" id="KW-1185">Reference proteome</keyword>
<evidence type="ECO:0000259" key="7">
    <source>
        <dbReference type="PROSITE" id="PS50893"/>
    </source>
</evidence>
<organism evidence="8 9">
    <name type="scientific">Paenibacillus segetis</name>
    <dbReference type="NCBI Taxonomy" id="1325360"/>
    <lineage>
        <taxon>Bacteria</taxon>
        <taxon>Bacillati</taxon>
        <taxon>Bacillota</taxon>
        <taxon>Bacilli</taxon>
        <taxon>Bacillales</taxon>
        <taxon>Paenibacillaceae</taxon>
        <taxon>Paenibacillus</taxon>
    </lineage>
</organism>
<keyword evidence="6" id="KW-0472">Membrane</keyword>
<evidence type="ECO:0000256" key="3">
    <source>
        <dbReference type="ARBA" id="ARBA00022741"/>
    </source>
</evidence>
<name>A0ABQ1YS01_9BACL</name>
<dbReference type="SMART" id="SM00382">
    <property type="entry name" value="AAA"/>
    <property type="match status" value="1"/>
</dbReference>
<dbReference type="GO" id="GO:0005524">
    <property type="term" value="F:ATP binding"/>
    <property type="evidence" value="ECO:0007669"/>
    <property type="project" value="UniProtKB-KW"/>
</dbReference>
<dbReference type="InterPro" id="IPR015855">
    <property type="entry name" value="ABC_transpr_MalK-like"/>
</dbReference>
<dbReference type="RefSeq" id="WP_188541991.1">
    <property type="nucleotide sequence ID" value="NZ_BMFT01000004.1"/>
</dbReference>
<dbReference type="EMBL" id="BMFT01000004">
    <property type="protein sequence ID" value="GGH36607.1"/>
    <property type="molecule type" value="Genomic_DNA"/>
</dbReference>
<dbReference type="PANTHER" id="PTHR43875">
    <property type="entry name" value="MALTODEXTRIN IMPORT ATP-BINDING PROTEIN MSMX"/>
    <property type="match status" value="1"/>
</dbReference>
<reference evidence="9" key="1">
    <citation type="journal article" date="2019" name="Int. J. Syst. Evol. Microbiol.">
        <title>The Global Catalogue of Microorganisms (GCM) 10K type strain sequencing project: providing services to taxonomists for standard genome sequencing and annotation.</title>
        <authorList>
            <consortium name="The Broad Institute Genomics Platform"/>
            <consortium name="The Broad Institute Genome Sequencing Center for Infectious Disease"/>
            <person name="Wu L."/>
            <person name="Ma J."/>
        </authorList>
    </citation>
    <scope>NUCLEOTIDE SEQUENCE [LARGE SCALE GENOMIC DNA]</scope>
    <source>
        <strain evidence="9">CGMCC 1.12769</strain>
    </source>
</reference>
<evidence type="ECO:0000256" key="2">
    <source>
        <dbReference type="ARBA" id="ARBA00022475"/>
    </source>
</evidence>
<keyword evidence="5" id="KW-1278">Translocase</keyword>
<evidence type="ECO:0000256" key="1">
    <source>
        <dbReference type="ARBA" id="ARBA00022448"/>
    </source>
</evidence>
<dbReference type="Proteomes" id="UP000659344">
    <property type="component" value="Unassembled WGS sequence"/>
</dbReference>
<dbReference type="PROSITE" id="PS50893">
    <property type="entry name" value="ABC_TRANSPORTER_2"/>
    <property type="match status" value="1"/>
</dbReference>
<keyword evidence="2" id="KW-1003">Cell membrane</keyword>
<feature type="domain" description="ABC transporter" evidence="7">
    <location>
        <begin position="4"/>
        <end position="235"/>
    </location>
</feature>
<evidence type="ECO:0000256" key="6">
    <source>
        <dbReference type="ARBA" id="ARBA00023136"/>
    </source>
</evidence>
<keyword evidence="3" id="KW-0547">Nucleotide-binding</keyword>
<keyword evidence="4 8" id="KW-0067">ATP-binding</keyword>
<dbReference type="Gene3D" id="2.40.50.100">
    <property type="match status" value="1"/>
</dbReference>
<evidence type="ECO:0000313" key="9">
    <source>
        <dbReference type="Proteomes" id="UP000659344"/>
    </source>
</evidence>
<protein>
    <submittedName>
        <fullName evidence="8">ABC transporter ATP-binding protein</fullName>
    </submittedName>
</protein>
<evidence type="ECO:0000256" key="4">
    <source>
        <dbReference type="ARBA" id="ARBA00022840"/>
    </source>
</evidence>
<gene>
    <name evidence="8" type="ORF">GCM10008013_43580</name>
</gene>
<dbReference type="PANTHER" id="PTHR43875:SF15">
    <property type="entry name" value="TREHALOSE IMPORT ATP-BINDING PROTEIN SUGC"/>
    <property type="match status" value="1"/>
</dbReference>
<dbReference type="InterPro" id="IPR017871">
    <property type="entry name" value="ABC_transporter-like_CS"/>
</dbReference>
<accession>A0ABQ1YS01</accession>
<dbReference type="InterPro" id="IPR003439">
    <property type="entry name" value="ABC_transporter-like_ATP-bd"/>
</dbReference>
<dbReference type="InterPro" id="IPR027417">
    <property type="entry name" value="P-loop_NTPase"/>
</dbReference>
<evidence type="ECO:0000256" key="5">
    <source>
        <dbReference type="ARBA" id="ARBA00022967"/>
    </source>
</evidence>
<dbReference type="Gene3D" id="3.40.50.300">
    <property type="entry name" value="P-loop containing nucleotide triphosphate hydrolases"/>
    <property type="match status" value="1"/>
</dbReference>
<proteinExistence type="predicted"/>
<sequence>MASIQLKQVTKKYNDSKIAVDAIDLDIHEGSFTVLLGPSGCGKTTTLRMIAGLEDISSGQLWIGEQDVTQADASERGIAMVFQNYALYPHMTVRNNIEFGLKNAKKPPTERTSILAKVMKMVGLEEYMDAKPGSLSGGQRQRVALGRAVSKSPKVFLMDEPLSNLDAKLRNQMRTEIIRLHKQLKSTFVYVTHDQTEAMTMGDTIVVMNQGRIMQVGSPREIYHDPNHLFVAQFIGDPGMNILPMHGGSIVAFRAQKALVSTQQFNGISLTGKVVTQEMLGADMLYCVETALGSAMVKQPDVGPILEGNISIFIPQEDLYFFDTEGHRIREQDEVISHFRRLQSEGRPNEIM</sequence>
<dbReference type="Pfam" id="PF00005">
    <property type="entry name" value="ABC_tran"/>
    <property type="match status" value="1"/>
</dbReference>
<dbReference type="InterPro" id="IPR003593">
    <property type="entry name" value="AAA+_ATPase"/>
</dbReference>
<dbReference type="SUPFAM" id="SSF52540">
    <property type="entry name" value="P-loop containing nucleoside triphosphate hydrolases"/>
    <property type="match status" value="1"/>
</dbReference>
<dbReference type="SUPFAM" id="SSF50331">
    <property type="entry name" value="MOP-like"/>
    <property type="match status" value="1"/>
</dbReference>
<keyword evidence="1" id="KW-0813">Transport</keyword>
<dbReference type="InterPro" id="IPR008995">
    <property type="entry name" value="Mo/tungstate-bd_C_term_dom"/>
</dbReference>
<evidence type="ECO:0000313" key="8">
    <source>
        <dbReference type="EMBL" id="GGH36607.1"/>
    </source>
</evidence>
<dbReference type="InterPro" id="IPR047641">
    <property type="entry name" value="ABC_transpr_MalK/UgpC-like"/>
</dbReference>
<dbReference type="CDD" id="cd03301">
    <property type="entry name" value="ABC_MalK_N"/>
    <property type="match status" value="1"/>
</dbReference>